<evidence type="ECO:0000313" key="2">
    <source>
        <dbReference type="EMBL" id="KAK3884550.1"/>
    </source>
</evidence>
<organism evidence="2 3">
    <name type="scientific">Petrolisthes cinctipes</name>
    <name type="common">Flat porcelain crab</name>
    <dbReference type="NCBI Taxonomy" id="88211"/>
    <lineage>
        <taxon>Eukaryota</taxon>
        <taxon>Metazoa</taxon>
        <taxon>Ecdysozoa</taxon>
        <taxon>Arthropoda</taxon>
        <taxon>Crustacea</taxon>
        <taxon>Multicrustacea</taxon>
        <taxon>Malacostraca</taxon>
        <taxon>Eumalacostraca</taxon>
        <taxon>Eucarida</taxon>
        <taxon>Decapoda</taxon>
        <taxon>Pleocyemata</taxon>
        <taxon>Anomura</taxon>
        <taxon>Galatheoidea</taxon>
        <taxon>Porcellanidae</taxon>
        <taxon>Petrolisthes</taxon>
    </lineage>
</organism>
<feature type="transmembrane region" description="Helical" evidence="1">
    <location>
        <begin position="40"/>
        <end position="62"/>
    </location>
</feature>
<evidence type="ECO:0000256" key="1">
    <source>
        <dbReference type="SAM" id="Phobius"/>
    </source>
</evidence>
<dbReference type="EMBL" id="JAWQEG010000875">
    <property type="protein sequence ID" value="KAK3884550.1"/>
    <property type="molecule type" value="Genomic_DNA"/>
</dbReference>
<name>A0AAE1G1T0_PETCI</name>
<keyword evidence="1" id="KW-1133">Transmembrane helix</keyword>
<reference evidence="2" key="1">
    <citation type="submission" date="2023-10" db="EMBL/GenBank/DDBJ databases">
        <title>Genome assemblies of two species of porcelain crab, Petrolisthes cinctipes and Petrolisthes manimaculis (Anomura: Porcellanidae).</title>
        <authorList>
            <person name="Angst P."/>
        </authorList>
    </citation>
    <scope>NUCLEOTIDE SEQUENCE</scope>
    <source>
        <strain evidence="2">PB745_01</strain>
        <tissue evidence="2">Gill</tissue>
    </source>
</reference>
<accession>A0AAE1G1T0</accession>
<keyword evidence="1" id="KW-0812">Transmembrane</keyword>
<evidence type="ECO:0000313" key="3">
    <source>
        <dbReference type="Proteomes" id="UP001286313"/>
    </source>
</evidence>
<sequence>MGLCERAVVGWVVVGMVAVGGVGGQDGGGSVAECSCGGSVTAAVLVTLLLTLLAGALTLYCWRRHCSRGRRQGSQALTRGID</sequence>
<protein>
    <submittedName>
        <fullName evidence="2">Uncharacterized protein</fullName>
    </submittedName>
</protein>
<proteinExistence type="predicted"/>
<keyword evidence="1" id="KW-0472">Membrane</keyword>
<dbReference type="Proteomes" id="UP001286313">
    <property type="component" value="Unassembled WGS sequence"/>
</dbReference>
<gene>
    <name evidence="2" type="ORF">Pcinc_011185</name>
</gene>
<comment type="caution">
    <text evidence="2">The sequence shown here is derived from an EMBL/GenBank/DDBJ whole genome shotgun (WGS) entry which is preliminary data.</text>
</comment>
<keyword evidence="3" id="KW-1185">Reference proteome</keyword>
<dbReference type="AlphaFoldDB" id="A0AAE1G1T0"/>